<protein>
    <submittedName>
        <fullName evidence="3">Protein containing TIR domain</fullName>
    </submittedName>
</protein>
<dbReference type="SUPFAM" id="SSF52200">
    <property type="entry name" value="Toll/Interleukin receptor TIR domain"/>
    <property type="match status" value="1"/>
</dbReference>
<gene>
    <name evidence="3" type="ORF">TBC1_1252</name>
</gene>
<dbReference type="GO" id="GO:0007165">
    <property type="term" value="P:signal transduction"/>
    <property type="evidence" value="ECO:0007669"/>
    <property type="project" value="InterPro"/>
</dbReference>
<name>A0A0S7C058_9BACT</name>
<feature type="chain" id="PRO_5006633437" evidence="1">
    <location>
        <begin position="21"/>
        <end position="386"/>
    </location>
</feature>
<dbReference type="Pfam" id="PF13676">
    <property type="entry name" value="TIR_2"/>
    <property type="match status" value="1"/>
</dbReference>
<keyword evidence="1" id="KW-0732">Signal</keyword>
<proteinExistence type="predicted"/>
<reference evidence="3" key="1">
    <citation type="journal article" date="2015" name="Genome Announc.">
        <title>Draft Genome Sequence of Bacteroidales Strain TBC1, a Novel Isolate from a Methanogenic Wastewater Treatment System.</title>
        <authorList>
            <person name="Tourlousse D.M."/>
            <person name="Matsuura N."/>
            <person name="Sun L."/>
            <person name="Toyonaga M."/>
            <person name="Kuroda K."/>
            <person name="Ohashi A."/>
            <person name="Cruz R."/>
            <person name="Yamaguchi T."/>
            <person name="Sekiguchi Y."/>
        </authorList>
    </citation>
    <scope>NUCLEOTIDE SEQUENCE [LARGE SCALE GENOMIC DNA]</scope>
    <source>
        <strain evidence="3">TBC1</strain>
    </source>
</reference>
<dbReference type="Proteomes" id="UP000053091">
    <property type="component" value="Unassembled WGS sequence"/>
</dbReference>
<accession>A0A0S7C058</accession>
<organism evidence="3">
    <name type="scientific">Lentimicrobium saccharophilum</name>
    <dbReference type="NCBI Taxonomy" id="1678841"/>
    <lineage>
        <taxon>Bacteria</taxon>
        <taxon>Pseudomonadati</taxon>
        <taxon>Bacteroidota</taxon>
        <taxon>Bacteroidia</taxon>
        <taxon>Bacteroidales</taxon>
        <taxon>Lentimicrobiaceae</taxon>
        <taxon>Lentimicrobium</taxon>
    </lineage>
</organism>
<dbReference type="RefSeq" id="WP_062043217.1">
    <property type="nucleotide sequence ID" value="NZ_DF968183.1"/>
</dbReference>
<dbReference type="OrthoDB" id="104289at2"/>
<dbReference type="InterPro" id="IPR035897">
    <property type="entry name" value="Toll_tir_struct_dom_sf"/>
</dbReference>
<feature type="signal peptide" evidence="1">
    <location>
        <begin position="1"/>
        <end position="20"/>
    </location>
</feature>
<dbReference type="STRING" id="1678841.TBC1_1252"/>
<evidence type="ECO:0000313" key="3">
    <source>
        <dbReference type="EMBL" id="GAP44251.1"/>
    </source>
</evidence>
<keyword evidence="4" id="KW-1185">Reference proteome</keyword>
<evidence type="ECO:0000256" key="1">
    <source>
        <dbReference type="SAM" id="SignalP"/>
    </source>
</evidence>
<dbReference type="EMBL" id="DF968183">
    <property type="protein sequence ID" value="GAP44251.1"/>
    <property type="molecule type" value="Genomic_DNA"/>
</dbReference>
<dbReference type="AlphaFoldDB" id="A0A0S7C058"/>
<dbReference type="InterPro" id="IPR000157">
    <property type="entry name" value="TIR_dom"/>
</dbReference>
<feature type="domain" description="TIR" evidence="2">
    <location>
        <begin position="176"/>
        <end position="284"/>
    </location>
</feature>
<sequence length="386" mass="44595">MKNRLKYPLSLFVVWHPAFAVGKQIANDLYSTFCRNIEEPLSRGLGVQVYYRSASLIPIDKNIANRNAIILLVDENFMTDGGFQEYTKQLVGLMDDNTRIYPIALCKQATGIGCGLDSIQFIRHHDGFINIQDEYKKEIKKIKSELLHDCARLLMNFQPVWMDKKGSKIPSPVKLFLSHAKKDGEKTAKKFKVFVESETKLDIFFDTVDIADGYEFEKQIGANIENAALVVFHTDEYSSREWCRIEVLVAKRYKCSIVVVHDIKDGEKRAFPYMGNTPTITLKQEENSSFNEILTLTLYQVVNNLYQRELLKSFEEKFKDDKAEFVTITSPPELFNYIDLYKKKRTVNKKLIVLYPEPPLGAEELRILNDIDKDIKFITPIYLPTL</sequence>
<evidence type="ECO:0000313" key="4">
    <source>
        <dbReference type="Proteomes" id="UP000053091"/>
    </source>
</evidence>
<dbReference type="Gene3D" id="3.40.50.10140">
    <property type="entry name" value="Toll/interleukin-1 receptor homology (TIR) domain"/>
    <property type="match status" value="1"/>
</dbReference>
<evidence type="ECO:0000259" key="2">
    <source>
        <dbReference type="Pfam" id="PF13676"/>
    </source>
</evidence>